<gene>
    <name evidence="1" type="ordered locus">Rsph17025_0809</name>
</gene>
<sequence length="182" mass="20266">MKRSIQYLTDPLWRPLVELEINGATSYEGALMLAGAGLVTSVSFVARSGRERGRSVPFVDFTDLGRECLNEYLCFSGKEDPCREALFQAIGSYLVVDRGSGIVATRSLLEVALEIDDWDILKRIRHLGTGCPFGMSYEVQPQDQAVTEEERMEMSQFFSDWDEERLGAKLIDLSIVGQGNGS</sequence>
<dbReference type="HOGENOM" id="CLU_1480932_0_0_5"/>
<proteinExistence type="predicted"/>
<protein>
    <submittedName>
        <fullName evidence="1">Uncharacterized protein</fullName>
    </submittedName>
</protein>
<name>A4WQQ1_CERS5</name>
<dbReference type="EMBL" id="CP000661">
    <property type="protein sequence ID" value="ABP69715.1"/>
    <property type="molecule type" value="Genomic_DNA"/>
</dbReference>
<reference evidence="1" key="1">
    <citation type="submission" date="2007-04" db="EMBL/GenBank/DDBJ databases">
        <title>Complete sequence of chromosome of Rhodobacter sphaeroides ATCC 17025.</title>
        <authorList>
            <consortium name="US DOE Joint Genome Institute"/>
            <person name="Copeland A."/>
            <person name="Lucas S."/>
            <person name="Lapidus A."/>
            <person name="Barry K."/>
            <person name="Detter J.C."/>
            <person name="Glavina del Rio T."/>
            <person name="Hammon N."/>
            <person name="Israni S."/>
            <person name="Dalin E."/>
            <person name="Tice H."/>
            <person name="Pitluck S."/>
            <person name="Chertkov O."/>
            <person name="Brettin T."/>
            <person name="Bruce D."/>
            <person name="Han C."/>
            <person name="Schmutz J."/>
            <person name="Larimer F."/>
            <person name="Land M."/>
            <person name="Hauser L."/>
            <person name="Kyrpides N."/>
            <person name="Kim E."/>
            <person name="Richardson P."/>
            <person name="Mackenzie C."/>
            <person name="Choudhary M."/>
            <person name="Donohue T.J."/>
            <person name="Kaplan S."/>
        </authorList>
    </citation>
    <scope>NUCLEOTIDE SEQUENCE [LARGE SCALE GENOMIC DNA]</scope>
    <source>
        <strain evidence="1">ATCC 17025</strain>
    </source>
</reference>
<accession>A4WQQ1</accession>
<dbReference type="AlphaFoldDB" id="A4WQQ1"/>
<dbReference type="eggNOG" id="ENOG50348W6">
    <property type="taxonomic scope" value="Bacteria"/>
</dbReference>
<dbReference type="KEGG" id="rsq:Rsph17025_0809"/>
<organism evidence="1">
    <name type="scientific">Cereibacter sphaeroides (strain ATCC 17025 / ATH 2.4.3)</name>
    <name type="common">Rhodobacter sphaeroides</name>
    <dbReference type="NCBI Taxonomy" id="349102"/>
    <lineage>
        <taxon>Bacteria</taxon>
        <taxon>Pseudomonadati</taxon>
        <taxon>Pseudomonadota</taxon>
        <taxon>Alphaproteobacteria</taxon>
        <taxon>Rhodobacterales</taxon>
        <taxon>Paracoccaceae</taxon>
        <taxon>Cereibacter</taxon>
    </lineage>
</organism>
<evidence type="ECO:0000313" key="1">
    <source>
        <dbReference type="EMBL" id="ABP69715.1"/>
    </source>
</evidence>